<accession>A0A645HMR1</accession>
<evidence type="ECO:0000313" key="1">
    <source>
        <dbReference type="EMBL" id="MPN40335.1"/>
    </source>
</evidence>
<comment type="caution">
    <text evidence="1">The sequence shown here is derived from an EMBL/GenBank/DDBJ whole genome shotgun (WGS) entry which is preliminary data.</text>
</comment>
<proteinExistence type="predicted"/>
<protein>
    <submittedName>
        <fullName evidence="1">Uncharacterized protein</fullName>
    </submittedName>
</protein>
<dbReference type="AlphaFoldDB" id="A0A645HMR1"/>
<organism evidence="1">
    <name type="scientific">bioreactor metagenome</name>
    <dbReference type="NCBI Taxonomy" id="1076179"/>
    <lineage>
        <taxon>unclassified sequences</taxon>
        <taxon>metagenomes</taxon>
        <taxon>ecological metagenomes</taxon>
    </lineage>
</organism>
<sequence>MGGLDHILKLLLHVHPAAGGLDAGHPGRVGDAHMLGDGRAHLGGVPVGGLLSAKDQVKIPHAADGLGEGIAGGQHVRAGKFPAREQNAGIRSHGHGGAQDLLGLRRAHGQSGDFAFAGGLP</sequence>
<gene>
    <name evidence="1" type="ORF">SDC9_187871</name>
</gene>
<reference evidence="1" key="1">
    <citation type="submission" date="2019-08" db="EMBL/GenBank/DDBJ databases">
        <authorList>
            <person name="Kucharzyk K."/>
            <person name="Murdoch R.W."/>
            <person name="Higgins S."/>
            <person name="Loffler F."/>
        </authorList>
    </citation>
    <scope>NUCLEOTIDE SEQUENCE</scope>
</reference>
<dbReference type="EMBL" id="VSSQ01096683">
    <property type="protein sequence ID" value="MPN40335.1"/>
    <property type="molecule type" value="Genomic_DNA"/>
</dbReference>
<name>A0A645HMR1_9ZZZZ</name>